<gene>
    <name evidence="2" type="ORF">ACHHYP_11755</name>
</gene>
<dbReference type="InterPro" id="IPR001372">
    <property type="entry name" value="Dynein_light_chain_typ-1/2"/>
</dbReference>
<keyword evidence="1" id="KW-0812">Transmembrane</keyword>
<feature type="transmembrane region" description="Helical" evidence="1">
    <location>
        <begin position="214"/>
        <end position="233"/>
    </location>
</feature>
<dbReference type="Proteomes" id="UP000243579">
    <property type="component" value="Unassembled WGS sequence"/>
</dbReference>
<keyword evidence="1" id="KW-1133">Transmembrane helix</keyword>
<feature type="transmembrane region" description="Helical" evidence="1">
    <location>
        <begin position="261"/>
        <end position="282"/>
    </location>
</feature>
<dbReference type="EMBL" id="JNBR01001667">
    <property type="protein sequence ID" value="OQR85500.1"/>
    <property type="molecule type" value="Genomic_DNA"/>
</dbReference>
<reference evidence="2 3" key="1">
    <citation type="journal article" date="2014" name="Genome Biol. Evol.">
        <title>The secreted proteins of Achlya hypogyna and Thraustotheca clavata identify the ancestral oomycete secretome and reveal gene acquisitions by horizontal gene transfer.</title>
        <authorList>
            <person name="Misner I."/>
            <person name="Blouin N."/>
            <person name="Leonard G."/>
            <person name="Richards T.A."/>
            <person name="Lane C.E."/>
        </authorList>
    </citation>
    <scope>NUCLEOTIDE SEQUENCE [LARGE SCALE GENOMIC DNA]</scope>
    <source>
        <strain evidence="2 3">ATCC 48635</strain>
    </source>
</reference>
<keyword evidence="3" id="KW-1185">Reference proteome</keyword>
<evidence type="ECO:0008006" key="4">
    <source>
        <dbReference type="Google" id="ProtNLM"/>
    </source>
</evidence>
<dbReference type="AlphaFoldDB" id="A0A1V9YIG7"/>
<accession>A0A1V9YIG7</accession>
<dbReference type="SUPFAM" id="SSF54648">
    <property type="entry name" value="DLC"/>
    <property type="match status" value="2"/>
</dbReference>
<sequence>MVFDKSFTVAPRPVASPALQAAALQSIQRAAATAKTLKELADGFQSDFEASQGHGWHVLVGKDFAVDVRYRKGCGVVLLHKSTSTKIVLYRATHTSATPKLSADVPTARATDMKCTIMDSDMTTDRQTGLVSMCERLVGMDSTEDMVANLKAYLVQSFGNTWHVAVAANHDLCGAVHATEGSFCDLTLTKGKQCVRFVVFQSSGFDATVDLLTLLHRVALVLAAMAGVFFLFYKTSYRPECLDDSAACTEHEVRVAKSGEWWQFVATLAVVVFIGLGSILRVSRNSIRQKIKHV</sequence>
<dbReference type="OrthoDB" id="92719at2759"/>
<comment type="caution">
    <text evidence="2">The sequence shown here is derived from an EMBL/GenBank/DDBJ whole genome shotgun (WGS) entry which is preliminary data.</text>
</comment>
<evidence type="ECO:0000313" key="3">
    <source>
        <dbReference type="Proteomes" id="UP000243579"/>
    </source>
</evidence>
<protein>
    <recommendedName>
        <fullName evidence="4">Dynein light chain</fullName>
    </recommendedName>
</protein>
<name>A0A1V9YIG7_ACHHY</name>
<keyword evidence="1" id="KW-0472">Membrane</keyword>
<dbReference type="Gene3D" id="3.30.740.10">
    <property type="entry name" value="Protein Inhibitor Of Neuronal Nitric Oxide Synthase"/>
    <property type="match status" value="2"/>
</dbReference>
<dbReference type="InterPro" id="IPR037177">
    <property type="entry name" value="DLC_sf"/>
</dbReference>
<evidence type="ECO:0000256" key="1">
    <source>
        <dbReference type="SAM" id="Phobius"/>
    </source>
</evidence>
<dbReference type="GO" id="GO:0030286">
    <property type="term" value="C:dynein complex"/>
    <property type="evidence" value="ECO:0007669"/>
    <property type="project" value="InterPro"/>
</dbReference>
<dbReference type="GO" id="GO:0007017">
    <property type="term" value="P:microtubule-based process"/>
    <property type="evidence" value="ECO:0007669"/>
    <property type="project" value="InterPro"/>
</dbReference>
<proteinExistence type="predicted"/>
<evidence type="ECO:0000313" key="2">
    <source>
        <dbReference type="EMBL" id="OQR85500.1"/>
    </source>
</evidence>
<dbReference type="SMART" id="SM01375">
    <property type="entry name" value="Dynein_light"/>
    <property type="match status" value="2"/>
</dbReference>
<dbReference type="Pfam" id="PF01221">
    <property type="entry name" value="Dynein_light"/>
    <property type="match status" value="2"/>
</dbReference>
<organism evidence="2 3">
    <name type="scientific">Achlya hypogyna</name>
    <name type="common">Oomycete</name>
    <name type="synonym">Protoachlya hypogyna</name>
    <dbReference type="NCBI Taxonomy" id="1202772"/>
    <lineage>
        <taxon>Eukaryota</taxon>
        <taxon>Sar</taxon>
        <taxon>Stramenopiles</taxon>
        <taxon>Oomycota</taxon>
        <taxon>Saprolegniomycetes</taxon>
        <taxon>Saprolegniales</taxon>
        <taxon>Achlyaceae</taxon>
        <taxon>Achlya</taxon>
    </lineage>
</organism>